<dbReference type="EMBL" id="BSYI01000041">
    <property type="protein sequence ID" value="GMG84709.1"/>
    <property type="molecule type" value="Genomic_DNA"/>
</dbReference>
<name>A0ABQ6LNB9_9RHOB</name>
<gene>
    <name evidence="3" type="ORF">LNKW23_39250</name>
</gene>
<feature type="transmembrane region" description="Helical" evidence="2">
    <location>
        <begin position="12"/>
        <end position="32"/>
    </location>
</feature>
<protein>
    <submittedName>
        <fullName evidence="3">DUF2842 domain-containing protein</fullName>
    </submittedName>
</protein>
<keyword evidence="2" id="KW-0472">Membrane</keyword>
<feature type="transmembrane region" description="Helical" evidence="2">
    <location>
        <begin position="38"/>
        <end position="55"/>
    </location>
</feature>
<dbReference type="InterPro" id="IPR021265">
    <property type="entry name" value="DUF2842"/>
</dbReference>
<dbReference type="Proteomes" id="UP001239909">
    <property type="component" value="Unassembled WGS sequence"/>
</dbReference>
<dbReference type="RefSeq" id="WP_285673802.1">
    <property type="nucleotide sequence ID" value="NZ_BSYI01000041.1"/>
</dbReference>
<keyword evidence="2" id="KW-1133">Transmembrane helix</keyword>
<evidence type="ECO:0000256" key="2">
    <source>
        <dbReference type="SAM" id="Phobius"/>
    </source>
</evidence>
<evidence type="ECO:0000313" key="4">
    <source>
        <dbReference type="Proteomes" id="UP001239909"/>
    </source>
</evidence>
<feature type="region of interest" description="Disordered" evidence="1">
    <location>
        <begin position="66"/>
        <end position="85"/>
    </location>
</feature>
<sequence length="85" mass="9370">MSYKARRFWSAVVLLVGLPLYIVVALTVVGWFDRPPVWVELAVYVGLGILWALPFRRLFRGIGKPDPDAAPDAAAPRSGEPRPPA</sequence>
<evidence type="ECO:0000313" key="3">
    <source>
        <dbReference type="EMBL" id="GMG84709.1"/>
    </source>
</evidence>
<proteinExistence type="predicted"/>
<reference evidence="3 4" key="1">
    <citation type="submission" date="2023-04" db="EMBL/GenBank/DDBJ databases">
        <title>Marinoamorphus aggregata gen. nov., sp. Nov., isolate from tissue of brittle star Ophioplocus japonicus.</title>
        <authorList>
            <person name="Kawano K."/>
            <person name="Sawayama S."/>
            <person name="Nakagawa S."/>
        </authorList>
    </citation>
    <scope>NUCLEOTIDE SEQUENCE [LARGE SCALE GENOMIC DNA]</scope>
    <source>
        <strain evidence="3 4">NKW23</strain>
    </source>
</reference>
<dbReference type="Pfam" id="PF11003">
    <property type="entry name" value="DUF2842"/>
    <property type="match status" value="1"/>
</dbReference>
<organism evidence="3 4">
    <name type="scientific">Paralimibaculum aggregatum</name>
    <dbReference type="NCBI Taxonomy" id="3036245"/>
    <lineage>
        <taxon>Bacteria</taxon>
        <taxon>Pseudomonadati</taxon>
        <taxon>Pseudomonadota</taxon>
        <taxon>Alphaproteobacteria</taxon>
        <taxon>Rhodobacterales</taxon>
        <taxon>Paracoccaceae</taxon>
        <taxon>Paralimibaculum</taxon>
    </lineage>
</organism>
<keyword evidence="4" id="KW-1185">Reference proteome</keyword>
<keyword evidence="2" id="KW-0812">Transmembrane</keyword>
<comment type="caution">
    <text evidence="3">The sequence shown here is derived from an EMBL/GenBank/DDBJ whole genome shotgun (WGS) entry which is preliminary data.</text>
</comment>
<evidence type="ECO:0000256" key="1">
    <source>
        <dbReference type="SAM" id="MobiDB-lite"/>
    </source>
</evidence>
<accession>A0ABQ6LNB9</accession>